<proteinExistence type="predicted"/>
<dbReference type="Proteomes" id="UP001597368">
    <property type="component" value="Unassembled WGS sequence"/>
</dbReference>
<comment type="caution">
    <text evidence="4">The sequence shown here is derived from an EMBL/GenBank/DDBJ whole genome shotgun (WGS) entry which is preliminary data.</text>
</comment>
<dbReference type="PANTHER" id="PTHR38730:SF1">
    <property type="entry name" value="SLL7028 PROTEIN"/>
    <property type="match status" value="1"/>
</dbReference>
<feature type="domain" description="Putative metallopeptidase" evidence="3">
    <location>
        <begin position="155"/>
        <end position="226"/>
    </location>
</feature>
<dbReference type="Pfam" id="PF09967">
    <property type="entry name" value="DUF2201"/>
    <property type="match status" value="1"/>
</dbReference>
<dbReference type="EMBL" id="JBHUFV010000061">
    <property type="protein sequence ID" value="MFD1938147.1"/>
    <property type="molecule type" value="Genomic_DNA"/>
</dbReference>
<keyword evidence="5" id="KW-1185">Reference proteome</keyword>
<dbReference type="PANTHER" id="PTHR38730">
    <property type="entry name" value="SLL7028 PROTEIN"/>
    <property type="match status" value="1"/>
</dbReference>
<protein>
    <submittedName>
        <fullName evidence="4">VWA-like domain-containing protein</fullName>
    </submittedName>
</protein>
<accession>A0ABW4T830</accession>
<sequence>MSVMDRFAAARLLAAARAPYLASALFALTPLVHEDAVGACADANWNLHLSPATAQAIPVEELAWSLLHQVGHLLRDHLVSGRDGVTWNTANDAEINDDLGAAPATAVTPDRLGLPSGLMAADYHRLLDLIDVPSELTPCGGAPFTGPAVMSALERDLLARAVASRIRGEAPYGWRRWAESVLRPSVDWRRALAFLVRRGLSRGQVDYSYRRPSRRGLPHVVLPAMVRPSPRVVVLADTSGSLGEPALRRVLGEIEGVLRACGHRGVEVICCDAAARPVQRVTRAAEVELVGGGGTDLRKGFEAADAPRPDVVVALTDGDTPWPERRRRAHVIVCLVDARGTPDVPPWASVVRVAA</sequence>
<organism evidence="4 5">
    <name type="scientific">Nonomuraea mangrovi</name>
    <dbReference type="NCBI Taxonomy" id="2316207"/>
    <lineage>
        <taxon>Bacteria</taxon>
        <taxon>Bacillati</taxon>
        <taxon>Actinomycetota</taxon>
        <taxon>Actinomycetes</taxon>
        <taxon>Streptosporangiales</taxon>
        <taxon>Streptosporangiaceae</taxon>
        <taxon>Nonomuraea</taxon>
    </lineage>
</organism>
<feature type="domain" description="VWA-like" evidence="2">
    <location>
        <begin position="232"/>
        <end position="353"/>
    </location>
</feature>
<feature type="chain" id="PRO_5046715471" evidence="1">
    <location>
        <begin position="28"/>
        <end position="355"/>
    </location>
</feature>
<keyword evidence="1" id="KW-0732">Signal</keyword>
<dbReference type="RefSeq" id="WP_379579952.1">
    <property type="nucleotide sequence ID" value="NZ_JBHUFV010000061.1"/>
</dbReference>
<dbReference type="Pfam" id="PF13203">
    <property type="entry name" value="DUF2201_N"/>
    <property type="match status" value="2"/>
</dbReference>
<evidence type="ECO:0000313" key="4">
    <source>
        <dbReference type="EMBL" id="MFD1938147.1"/>
    </source>
</evidence>
<reference evidence="5" key="1">
    <citation type="journal article" date="2019" name="Int. J. Syst. Evol. Microbiol.">
        <title>The Global Catalogue of Microorganisms (GCM) 10K type strain sequencing project: providing services to taxonomists for standard genome sequencing and annotation.</title>
        <authorList>
            <consortium name="The Broad Institute Genomics Platform"/>
            <consortium name="The Broad Institute Genome Sequencing Center for Infectious Disease"/>
            <person name="Wu L."/>
            <person name="Ma J."/>
        </authorList>
    </citation>
    <scope>NUCLEOTIDE SEQUENCE [LARGE SCALE GENOMIC DNA]</scope>
    <source>
        <strain evidence="5">ICMP 6774ER</strain>
    </source>
</reference>
<feature type="signal peptide" evidence="1">
    <location>
        <begin position="1"/>
        <end position="27"/>
    </location>
</feature>
<name>A0ABW4T830_9ACTN</name>
<dbReference type="InterPro" id="IPR025154">
    <property type="entry name" value="Put_metallopeptidase_dom"/>
</dbReference>
<feature type="domain" description="Putative metallopeptidase" evidence="3">
    <location>
        <begin position="7"/>
        <end position="109"/>
    </location>
</feature>
<evidence type="ECO:0000313" key="5">
    <source>
        <dbReference type="Proteomes" id="UP001597368"/>
    </source>
</evidence>
<evidence type="ECO:0000256" key="1">
    <source>
        <dbReference type="SAM" id="SignalP"/>
    </source>
</evidence>
<evidence type="ECO:0000259" key="2">
    <source>
        <dbReference type="Pfam" id="PF09967"/>
    </source>
</evidence>
<evidence type="ECO:0000259" key="3">
    <source>
        <dbReference type="Pfam" id="PF13203"/>
    </source>
</evidence>
<dbReference type="InterPro" id="IPR018698">
    <property type="entry name" value="VWA-like_dom"/>
</dbReference>
<gene>
    <name evidence="4" type="ORF">ACFSKW_42395</name>
</gene>